<dbReference type="Proteomes" id="UP001151760">
    <property type="component" value="Unassembled WGS sequence"/>
</dbReference>
<proteinExistence type="predicted"/>
<evidence type="ECO:0000259" key="1">
    <source>
        <dbReference type="Pfam" id="PF13966"/>
    </source>
</evidence>
<keyword evidence="2" id="KW-0695">RNA-directed DNA polymerase</keyword>
<organism evidence="2 3">
    <name type="scientific">Tanacetum coccineum</name>
    <dbReference type="NCBI Taxonomy" id="301880"/>
    <lineage>
        <taxon>Eukaryota</taxon>
        <taxon>Viridiplantae</taxon>
        <taxon>Streptophyta</taxon>
        <taxon>Embryophyta</taxon>
        <taxon>Tracheophyta</taxon>
        <taxon>Spermatophyta</taxon>
        <taxon>Magnoliopsida</taxon>
        <taxon>eudicotyledons</taxon>
        <taxon>Gunneridae</taxon>
        <taxon>Pentapetalae</taxon>
        <taxon>asterids</taxon>
        <taxon>campanulids</taxon>
        <taxon>Asterales</taxon>
        <taxon>Asteraceae</taxon>
        <taxon>Asteroideae</taxon>
        <taxon>Anthemideae</taxon>
        <taxon>Anthemidinae</taxon>
        <taxon>Tanacetum</taxon>
    </lineage>
</organism>
<protein>
    <submittedName>
        <fullName evidence="2">RNA-directed DNA polymerase, eukaryota, reverse transcriptase zinc-binding domain protein</fullName>
    </submittedName>
</protein>
<keyword evidence="3" id="KW-1185">Reference proteome</keyword>
<reference evidence="2" key="2">
    <citation type="submission" date="2022-01" db="EMBL/GenBank/DDBJ databases">
        <authorList>
            <person name="Yamashiro T."/>
            <person name="Shiraishi A."/>
            <person name="Satake H."/>
            <person name="Nakayama K."/>
        </authorList>
    </citation>
    <scope>NUCLEOTIDE SEQUENCE</scope>
</reference>
<feature type="domain" description="Reverse transcriptase zinc-binding" evidence="1">
    <location>
        <begin position="39"/>
        <end position="90"/>
    </location>
</feature>
<accession>A0ABQ5C3T7</accession>
<comment type="caution">
    <text evidence="2">The sequence shown here is derived from an EMBL/GenBank/DDBJ whole genome shotgun (WGS) entry which is preliminary data.</text>
</comment>
<reference evidence="2" key="1">
    <citation type="journal article" date="2022" name="Int. J. Mol. Sci.">
        <title>Draft Genome of Tanacetum Coccineum: Genomic Comparison of Closely Related Tanacetum-Family Plants.</title>
        <authorList>
            <person name="Yamashiro T."/>
            <person name="Shiraishi A."/>
            <person name="Nakayama K."/>
            <person name="Satake H."/>
        </authorList>
    </citation>
    <scope>NUCLEOTIDE SEQUENCE</scope>
</reference>
<keyword evidence="2" id="KW-0548">Nucleotidyltransferase</keyword>
<keyword evidence="2" id="KW-0808">Transferase</keyword>
<name>A0ABQ5C3T7_9ASTR</name>
<dbReference type="EMBL" id="BQNB010013757">
    <property type="protein sequence ID" value="GJT19919.1"/>
    <property type="molecule type" value="Genomic_DNA"/>
</dbReference>
<evidence type="ECO:0000313" key="2">
    <source>
        <dbReference type="EMBL" id="GJT19919.1"/>
    </source>
</evidence>
<sequence length="159" mass="18690">MEGIMVCLQNVFLYNDRRDIWRWKLNKEGGFVVKELTRILEERILDAENAGEDTIWLKLVPNKVNIFVWKALKRRLPVREELDNRGVDLDTVLKIHVTLAHLEKKRTRLRIHEEVLFTERGDGVTGIKRRRRDLSNDGVRDLAMASGRDRLKEDIESST</sequence>
<dbReference type="Pfam" id="PF13966">
    <property type="entry name" value="zf-RVT"/>
    <property type="match status" value="1"/>
</dbReference>
<dbReference type="InterPro" id="IPR026960">
    <property type="entry name" value="RVT-Znf"/>
</dbReference>
<evidence type="ECO:0000313" key="3">
    <source>
        <dbReference type="Proteomes" id="UP001151760"/>
    </source>
</evidence>
<dbReference type="GO" id="GO:0003964">
    <property type="term" value="F:RNA-directed DNA polymerase activity"/>
    <property type="evidence" value="ECO:0007669"/>
    <property type="project" value="UniProtKB-KW"/>
</dbReference>
<gene>
    <name evidence="2" type="ORF">Tco_0878625</name>
</gene>